<sequence length="212" mass="23605">MYGQYYLLVFFCLRVGAVVTPTIPQSPEQQAYATILKALADVKQSRVNLAAQVTRSREQFDTINGQLRYFEDSCICGRNNTVAFNSFLSKNAANFGIQQPIYFDNITLNLGNGYDTRHGVFRAPRNGTYAFSTSVTTPASNQIAVEIVKNGEQLVQLRTLNDYMWSMATNVVNVYLIKGDDVWVRHSAIGDANALSVDDGLYTSFSGFLIHT</sequence>
<dbReference type="Proteomes" id="UP001195483">
    <property type="component" value="Unassembled WGS sequence"/>
</dbReference>
<dbReference type="InterPro" id="IPR008983">
    <property type="entry name" value="Tumour_necrosis_fac-like_dom"/>
</dbReference>
<reference evidence="6" key="3">
    <citation type="submission" date="2023-05" db="EMBL/GenBank/DDBJ databases">
        <authorList>
            <person name="Smith C.H."/>
        </authorList>
    </citation>
    <scope>NUCLEOTIDE SEQUENCE</scope>
    <source>
        <strain evidence="6">CHS0354</strain>
        <tissue evidence="6">Mantle</tissue>
    </source>
</reference>
<dbReference type="InterPro" id="IPR001073">
    <property type="entry name" value="C1q_dom"/>
</dbReference>
<evidence type="ECO:0000256" key="1">
    <source>
        <dbReference type="ARBA" id="ARBA00004613"/>
    </source>
</evidence>
<proteinExistence type="predicted"/>
<keyword evidence="7" id="KW-1185">Reference proteome</keyword>
<dbReference type="Gene3D" id="2.60.120.40">
    <property type="match status" value="1"/>
</dbReference>
<name>A0AAE0TG99_9BIVA</name>
<feature type="domain" description="C1q" evidence="5">
    <location>
        <begin position="77"/>
        <end position="212"/>
    </location>
</feature>
<evidence type="ECO:0000259" key="5">
    <source>
        <dbReference type="PROSITE" id="PS50871"/>
    </source>
</evidence>
<comment type="subcellular location">
    <subcellularLocation>
        <location evidence="1">Secreted</location>
    </subcellularLocation>
</comment>
<comment type="caution">
    <text evidence="6">The sequence shown here is derived from an EMBL/GenBank/DDBJ whole genome shotgun (WGS) entry which is preliminary data.</text>
</comment>
<evidence type="ECO:0000256" key="2">
    <source>
        <dbReference type="ARBA" id="ARBA00022525"/>
    </source>
</evidence>
<accession>A0AAE0TG99</accession>
<dbReference type="InterPro" id="IPR050822">
    <property type="entry name" value="Cerebellin_Synaptic_Org"/>
</dbReference>
<dbReference type="EMBL" id="JAEAOA010001782">
    <property type="protein sequence ID" value="KAK3609816.1"/>
    <property type="molecule type" value="Genomic_DNA"/>
</dbReference>
<evidence type="ECO:0000256" key="4">
    <source>
        <dbReference type="SAM" id="SignalP"/>
    </source>
</evidence>
<dbReference type="Pfam" id="PF00386">
    <property type="entry name" value="C1q"/>
    <property type="match status" value="1"/>
</dbReference>
<reference evidence="6" key="1">
    <citation type="journal article" date="2021" name="Genome Biol. Evol.">
        <title>A High-Quality Reference Genome for a Parasitic Bivalve with Doubly Uniparental Inheritance (Bivalvia: Unionida).</title>
        <authorList>
            <person name="Smith C.H."/>
        </authorList>
    </citation>
    <scope>NUCLEOTIDE SEQUENCE</scope>
    <source>
        <strain evidence="6">CHS0354</strain>
    </source>
</reference>
<evidence type="ECO:0000313" key="6">
    <source>
        <dbReference type="EMBL" id="KAK3609816.1"/>
    </source>
</evidence>
<gene>
    <name evidence="6" type="ORF">CHS0354_029855</name>
</gene>
<keyword evidence="3 4" id="KW-0732">Signal</keyword>
<dbReference type="PANTHER" id="PTHR22923:SF116">
    <property type="entry name" value="C1Q DOMAIN-CONTAINING PROTEIN"/>
    <property type="match status" value="1"/>
</dbReference>
<dbReference type="AlphaFoldDB" id="A0AAE0TG99"/>
<protein>
    <recommendedName>
        <fullName evidence="5">C1q domain-containing protein</fullName>
    </recommendedName>
</protein>
<evidence type="ECO:0000256" key="3">
    <source>
        <dbReference type="ARBA" id="ARBA00022729"/>
    </source>
</evidence>
<dbReference type="SMART" id="SM00110">
    <property type="entry name" value="C1Q"/>
    <property type="match status" value="1"/>
</dbReference>
<keyword evidence="2" id="KW-0964">Secreted</keyword>
<dbReference type="PANTHER" id="PTHR22923">
    <property type="entry name" value="CEREBELLIN-RELATED"/>
    <property type="match status" value="1"/>
</dbReference>
<evidence type="ECO:0000313" key="7">
    <source>
        <dbReference type="Proteomes" id="UP001195483"/>
    </source>
</evidence>
<organism evidence="6 7">
    <name type="scientific">Potamilus streckersoni</name>
    <dbReference type="NCBI Taxonomy" id="2493646"/>
    <lineage>
        <taxon>Eukaryota</taxon>
        <taxon>Metazoa</taxon>
        <taxon>Spiralia</taxon>
        <taxon>Lophotrochozoa</taxon>
        <taxon>Mollusca</taxon>
        <taxon>Bivalvia</taxon>
        <taxon>Autobranchia</taxon>
        <taxon>Heteroconchia</taxon>
        <taxon>Palaeoheterodonta</taxon>
        <taxon>Unionida</taxon>
        <taxon>Unionoidea</taxon>
        <taxon>Unionidae</taxon>
        <taxon>Ambleminae</taxon>
        <taxon>Lampsilini</taxon>
        <taxon>Potamilus</taxon>
    </lineage>
</organism>
<dbReference type="GO" id="GO:0005576">
    <property type="term" value="C:extracellular region"/>
    <property type="evidence" value="ECO:0007669"/>
    <property type="project" value="UniProtKB-SubCell"/>
</dbReference>
<dbReference type="SUPFAM" id="SSF49842">
    <property type="entry name" value="TNF-like"/>
    <property type="match status" value="1"/>
</dbReference>
<feature type="signal peptide" evidence="4">
    <location>
        <begin position="1"/>
        <end position="17"/>
    </location>
</feature>
<dbReference type="PRINTS" id="PR00007">
    <property type="entry name" value="COMPLEMNTC1Q"/>
</dbReference>
<reference evidence="6" key="2">
    <citation type="journal article" date="2021" name="Genome Biol. Evol.">
        <title>Developing a high-quality reference genome for a parasitic bivalve with doubly uniparental inheritance (Bivalvia: Unionida).</title>
        <authorList>
            <person name="Smith C.H."/>
        </authorList>
    </citation>
    <scope>NUCLEOTIDE SEQUENCE</scope>
    <source>
        <strain evidence="6">CHS0354</strain>
        <tissue evidence="6">Mantle</tissue>
    </source>
</reference>
<feature type="chain" id="PRO_5042045214" description="C1q domain-containing protein" evidence="4">
    <location>
        <begin position="18"/>
        <end position="212"/>
    </location>
</feature>
<dbReference type="PROSITE" id="PS50871">
    <property type="entry name" value="C1Q"/>
    <property type="match status" value="1"/>
</dbReference>